<protein>
    <submittedName>
        <fullName evidence="3">SMP-30/gluconolaconase/LRE-like protein</fullName>
    </submittedName>
</protein>
<evidence type="ECO:0000256" key="1">
    <source>
        <dbReference type="ARBA" id="ARBA00022737"/>
    </source>
</evidence>
<gene>
    <name evidence="3" type="ORF">EI77_04438</name>
</gene>
<feature type="signal peptide" evidence="2">
    <location>
        <begin position="1"/>
        <end position="18"/>
    </location>
</feature>
<evidence type="ECO:0000313" key="3">
    <source>
        <dbReference type="EMBL" id="TDU63229.1"/>
    </source>
</evidence>
<comment type="caution">
    <text evidence="3">The sequence shown here is derived from an EMBL/GenBank/DDBJ whole genome shotgun (WGS) entry which is preliminary data.</text>
</comment>
<dbReference type="EMBL" id="SOCA01000014">
    <property type="protein sequence ID" value="TDU63229.1"/>
    <property type="molecule type" value="Genomic_DNA"/>
</dbReference>
<dbReference type="AlphaFoldDB" id="A0A4R7RJ42"/>
<keyword evidence="1" id="KW-0677">Repeat</keyword>
<dbReference type="PANTHER" id="PTHR46388:SF2">
    <property type="entry name" value="NHL REPEAT-CONTAINING PROTEIN 2"/>
    <property type="match status" value="1"/>
</dbReference>
<dbReference type="Pfam" id="PF01436">
    <property type="entry name" value="NHL"/>
    <property type="match status" value="1"/>
</dbReference>
<name>A0A4R7RJ42_9BACT</name>
<dbReference type="InterPro" id="IPR011042">
    <property type="entry name" value="6-blade_b-propeller_TolB-like"/>
</dbReference>
<keyword evidence="4" id="KW-1185">Reference proteome</keyword>
<accession>A0A4R7RJ42</accession>
<dbReference type="PANTHER" id="PTHR46388">
    <property type="entry name" value="NHL REPEAT-CONTAINING PROTEIN 2"/>
    <property type="match status" value="1"/>
</dbReference>
<dbReference type="SUPFAM" id="SSF101898">
    <property type="entry name" value="NHL repeat"/>
    <property type="match status" value="1"/>
</dbReference>
<feature type="chain" id="PRO_5020712028" evidence="2">
    <location>
        <begin position="19"/>
        <end position="359"/>
    </location>
</feature>
<evidence type="ECO:0000313" key="4">
    <source>
        <dbReference type="Proteomes" id="UP000295662"/>
    </source>
</evidence>
<dbReference type="Proteomes" id="UP000295662">
    <property type="component" value="Unassembled WGS sequence"/>
</dbReference>
<dbReference type="InterPro" id="IPR001258">
    <property type="entry name" value="NHL_repeat"/>
</dbReference>
<dbReference type="RefSeq" id="WP_243838989.1">
    <property type="nucleotide sequence ID" value="NZ_SOCA01000014.1"/>
</dbReference>
<sequence>MKLASLACTLLLALSAPAADWTISTFAGTGEKGFSGDGGPATQAKMDNPFGVTRGPDGAIWYCEYTGQKVRKVTPDGVIHTIAGTGTVGYTGDGGPALEATFNLPHEIRFDAAGDLYIVDMRNHAVRKVDMKTGLITTFAGTGTAGYSGDGGPASKAQLKQPHSIQFGPEGDLYICDIGNNVIRKVDMKTGLISTFAGTGKPGPTPDGAPIAGTPLKGPRSLDFDKDGNLWLCTREGNQVFKFDLKAGKIHHVAGTGKKGFTGHGGPAKDATLSGPKGIAIDADGNAWLADTESHSVRMVNAKTGTLDLIAGTGQKGDGADGDPLKCEMARLHGIFVDADGSVYIGDSEAHKVRVLRKK</sequence>
<proteinExistence type="predicted"/>
<organism evidence="3 4">
    <name type="scientific">Prosthecobacter fusiformis</name>
    <dbReference type="NCBI Taxonomy" id="48464"/>
    <lineage>
        <taxon>Bacteria</taxon>
        <taxon>Pseudomonadati</taxon>
        <taxon>Verrucomicrobiota</taxon>
        <taxon>Verrucomicrobiia</taxon>
        <taxon>Verrucomicrobiales</taxon>
        <taxon>Verrucomicrobiaceae</taxon>
        <taxon>Prosthecobacter</taxon>
    </lineage>
</organism>
<keyword evidence="2" id="KW-0732">Signal</keyword>
<reference evidence="3 4" key="1">
    <citation type="submission" date="2019-03" db="EMBL/GenBank/DDBJ databases">
        <title>Genomic Encyclopedia of Archaeal and Bacterial Type Strains, Phase II (KMG-II): from individual species to whole genera.</title>
        <authorList>
            <person name="Goeker M."/>
        </authorList>
    </citation>
    <scope>NUCLEOTIDE SEQUENCE [LARGE SCALE GENOMIC DNA]</scope>
    <source>
        <strain evidence="3 4">ATCC 25309</strain>
    </source>
</reference>
<dbReference type="Gene3D" id="2.120.10.30">
    <property type="entry name" value="TolB, C-terminal domain"/>
    <property type="match status" value="3"/>
</dbReference>
<evidence type="ECO:0000256" key="2">
    <source>
        <dbReference type="SAM" id="SignalP"/>
    </source>
</evidence>